<dbReference type="Proteomes" id="UP001077788">
    <property type="component" value="Unassembled WGS sequence"/>
</dbReference>
<organism evidence="1 2">
    <name type="scientific">Actinobacillus pleuropneumoniae</name>
    <name type="common">Haemophilus pleuropneumoniae</name>
    <dbReference type="NCBI Taxonomy" id="715"/>
    <lineage>
        <taxon>Bacteria</taxon>
        <taxon>Pseudomonadati</taxon>
        <taxon>Pseudomonadota</taxon>
        <taxon>Gammaproteobacteria</taxon>
        <taxon>Pasteurellales</taxon>
        <taxon>Pasteurellaceae</taxon>
        <taxon>Actinobacillus</taxon>
    </lineage>
</organism>
<sequence length="73" mass="8529">MADALSRKPRTFSLVALRVNLREHVLEKLFENSWYLKVISAFQSGTQIEPKFEGYVLEPNGLLRFQGRMYIPK</sequence>
<proteinExistence type="predicted"/>
<dbReference type="EMBL" id="JAPQFC010000558">
    <property type="protein sequence ID" value="MCY6524889.1"/>
    <property type="molecule type" value="Genomic_DNA"/>
</dbReference>
<reference evidence="1" key="1">
    <citation type="journal article" date="2021" name="Vet Sci">
        <title>O-Serogroups and Pathovirotypes of Escherichia coli Isolated from Post-Weaning Piglets Showing Diarrhoea and/or Oedema in South Korea.</title>
        <authorList>
            <person name="Byun J.W."/>
            <person name="Moon B.Y."/>
            <person name="Do K.H."/>
            <person name="Lee K."/>
            <person name="Lee H.Y."/>
            <person name="Kim W.I."/>
            <person name="So B."/>
            <person name="Lee W.K."/>
        </authorList>
    </citation>
    <scope>NUCLEOTIDE SEQUENCE</scope>
    <source>
        <strain evidence="1">84/14</strain>
    </source>
</reference>
<name>A0A9Q4DJV6_ACTPL</name>
<feature type="non-terminal residue" evidence="1">
    <location>
        <position position="73"/>
    </location>
</feature>
<comment type="caution">
    <text evidence="1">The sequence shown here is derived from an EMBL/GenBank/DDBJ whole genome shotgun (WGS) entry which is preliminary data.</text>
</comment>
<evidence type="ECO:0000313" key="1">
    <source>
        <dbReference type="EMBL" id="MCY6524889.1"/>
    </source>
</evidence>
<protein>
    <submittedName>
        <fullName evidence="1">Uncharacterized protein</fullName>
    </submittedName>
</protein>
<evidence type="ECO:0000313" key="2">
    <source>
        <dbReference type="Proteomes" id="UP001077788"/>
    </source>
</evidence>
<gene>
    <name evidence="1" type="ORF">OYG11_11825</name>
</gene>
<dbReference type="AlphaFoldDB" id="A0A9Q4DJV6"/>
<reference evidence="1" key="2">
    <citation type="submission" date="2022-12" db="EMBL/GenBank/DDBJ databases">
        <authorList>
            <person name="Kardos G."/>
            <person name="Sarkozi R."/>
            <person name="Laczko L."/>
            <person name="Marton S."/>
            <person name="Makrai L."/>
            <person name="Banyai K."/>
            <person name="Fodor L."/>
        </authorList>
    </citation>
    <scope>NUCLEOTIDE SEQUENCE</scope>
    <source>
        <strain evidence="1">84/14</strain>
    </source>
</reference>
<accession>A0A9Q4DJV6</accession>